<protein>
    <recommendedName>
        <fullName evidence="2">SPOR domain-containing protein</fullName>
    </recommendedName>
</protein>
<proteinExistence type="predicted"/>
<gene>
    <name evidence="3" type="ORF">A9Z60_06665</name>
</gene>
<dbReference type="Gene3D" id="3.30.70.1070">
    <property type="entry name" value="Sporulation related repeat"/>
    <property type="match status" value="1"/>
</dbReference>
<organism evidence="3 4">
    <name type="scientific">Moraxella nonliquefaciens</name>
    <dbReference type="NCBI Taxonomy" id="478"/>
    <lineage>
        <taxon>Bacteria</taxon>
        <taxon>Pseudomonadati</taxon>
        <taxon>Pseudomonadota</taxon>
        <taxon>Gammaproteobacteria</taxon>
        <taxon>Moraxellales</taxon>
        <taxon>Moraxellaceae</taxon>
        <taxon>Moraxella</taxon>
    </lineage>
</organism>
<dbReference type="InterPro" id="IPR036680">
    <property type="entry name" value="SPOR-like_sf"/>
</dbReference>
<reference evidence="3 4" key="1">
    <citation type="submission" date="2016-06" db="EMBL/GenBank/DDBJ databases">
        <title>Draft genome of Moraxella nonliquefaciens CCUG 60284.</title>
        <authorList>
            <person name="Salva-Serra F."/>
            <person name="Engstrom-Jakobsson H."/>
            <person name="Thorell K."/>
            <person name="Gonzales-Siles L."/>
            <person name="Karlsson R."/>
            <person name="Boulund F."/>
            <person name="Engstrand L."/>
            <person name="Kristiansson E."/>
            <person name="Moore E."/>
        </authorList>
    </citation>
    <scope>NUCLEOTIDE SEQUENCE [LARGE SCALE GENOMIC DNA]</scope>
    <source>
        <strain evidence="3 4">CCUG 60284</strain>
    </source>
</reference>
<dbReference type="InterPro" id="IPR007730">
    <property type="entry name" value="SPOR-like_dom"/>
</dbReference>
<dbReference type="PROSITE" id="PS51724">
    <property type="entry name" value="SPOR"/>
    <property type="match status" value="1"/>
</dbReference>
<name>A0A1B8PL32_MORNO</name>
<evidence type="ECO:0000256" key="1">
    <source>
        <dbReference type="SAM" id="Phobius"/>
    </source>
</evidence>
<accession>A0A1B8PL32</accession>
<keyword evidence="1" id="KW-0812">Transmembrane</keyword>
<evidence type="ECO:0000313" key="3">
    <source>
        <dbReference type="EMBL" id="OBX51679.1"/>
    </source>
</evidence>
<dbReference type="GO" id="GO:0042834">
    <property type="term" value="F:peptidoglycan binding"/>
    <property type="evidence" value="ECO:0007669"/>
    <property type="project" value="InterPro"/>
</dbReference>
<feature type="domain" description="SPOR" evidence="2">
    <location>
        <begin position="163"/>
        <end position="241"/>
    </location>
</feature>
<sequence length="243" mass="27266">MPQRPYDKPVSREQKIRTSSGLISLLWMFVGALIAVMIGFFLYLSPLFDGFKTDVEVNAPVEVEPLPQTNTPDDFEFYEVLPTREFQTGKSMTDIESAKQSDELITKPDAAPDAVVVFEQSDATKPKQDDVSAGQTDAVLITEEELTYDDIHDHVGDSIHITAPNNSYYILQIRSYDSPDEADRMRAEVMMSGVNARVVKRVDDGVALYQVISDVMHSKEEAIFTSRKLSSHGIDSLVVEQRR</sequence>
<keyword evidence="1" id="KW-0472">Membrane</keyword>
<dbReference type="SUPFAM" id="SSF110997">
    <property type="entry name" value="Sporulation related repeat"/>
    <property type="match status" value="1"/>
</dbReference>
<dbReference type="OrthoDB" id="8558195at2"/>
<keyword evidence="1" id="KW-1133">Transmembrane helix</keyword>
<feature type="transmembrane region" description="Helical" evidence="1">
    <location>
        <begin position="21"/>
        <end position="44"/>
    </location>
</feature>
<dbReference type="Proteomes" id="UP000092671">
    <property type="component" value="Unassembled WGS sequence"/>
</dbReference>
<evidence type="ECO:0000313" key="4">
    <source>
        <dbReference type="Proteomes" id="UP000092671"/>
    </source>
</evidence>
<evidence type="ECO:0000259" key="2">
    <source>
        <dbReference type="PROSITE" id="PS51724"/>
    </source>
</evidence>
<dbReference type="EMBL" id="LZDN01000004">
    <property type="protein sequence ID" value="OBX51679.1"/>
    <property type="molecule type" value="Genomic_DNA"/>
</dbReference>
<comment type="caution">
    <text evidence="3">The sequence shown here is derived from an EMBL/GenBank/DDBJ whole genome shotgun (WGS) entry which is preliminary data.</text>
</comment>
<dbReference type="AlphaFoldDB" id="A0A1B8PL32"/>
<dbReference type="Pfam" id="PF05036">
    <property type="entry name" value="SPOR"/>
    <property type="match status" value="1"/>
</dbReference>
<dbReference type="RefSeq" id="WP_066892256.1">
    <property type="nucleotide sequence ID" value="NZ_LZDN01000004.1"/>
</dbReference>